<keyword evidence="3" id="KW-1185">Reference proteome</keyword>
<gene>
    <name evidence="2" type="ORF">CEB94_04040</name>
</gene>
<feature type="region of interest" description="Disordered" evidence="1">
    <location>
        <begin position="193"/>
        <end position="218"/>
    </location>
</feature>
<proteinExistence type="predicted"/>
<dbReference type="KEGG" id="shaw:CEB94_04040"/>
<evidence type="ECO:0000313" key="3">
    <source>
        <dbReference type="Proteomes" id="UP000495940"/>
    </source>
</evidence>
<accession>A0A6G5R8B8</accession>
<sequence>MTEAEIARRAPRQLTEMRDVYDLLEEVRLRPGMWVRGGSLQHLNSVLFGYHVALMVHGAKEKLDFRQGGPFAASSADWAPRPRASGSVAPPNMSVHSPFRKTLPTATIRSPAQTAYCRQFVLPTQDAAISIMSGEVNPKVVIMTVAHSRAWCASTTPTRQPEASAVRSPAVGKLSMSQPSLVNRLLSARPSSAAVAAQSGGSNDGAIMSEPWDTPCSR</sequence>
<protein>
    <submittedName>
        <fullName evidence="2">Uncharacterized protein</fullName>
    </submittedName>
</protein>
<evidence type="ECO:0000256" key="1">
    <source>
        <dbReference type="SAM" id="MobiDB-lite"/>
    </source>
</evidence>
<feature type="region of interest" description="Disordered" evidence="1">
    <location>
        <begin position="154"/>
        <end position="173"/>
    </location>
</feature>
<name>A0A6G5R8B8_9ACTN</name>
<dbReference type="Proteomes" id="UP000495940">
    <property type="component" value="Chromosome"/>
</dbReference>
<organism evidence="2 3">
    <name type="scientific">Streptomyces hawaiiensis</name>
    <dbReference type="NCBI Taxonomy" id="67305"/>
    <lineage>
        <taxon>Bacteria</taxon>
        <taxon>Bacillati</taxon>
        <taxon>Actinomycetota</taxon>
        <taxon>Actinomycetes</taxon>
        <taxon>Kitasatosporales</taxon>
        <taxon>Streptomycetaceae</taxon>
        <taxon>Streptomyces</taxon>
    </lineage>
</organism>
<dbReference type="EMBL" id="CP021978">
    <property type="protein sequence ID" value="QCD54134.1"/>
    <property type="molecule type" value="Genomic_DNA"/>
</dbReference>
<feature type="region of interest" description="Disordered" evidence="1">
    <location>
        <begin position="73"/>
        <end position="96"/>
    </location>
</feature>
<evidence type="ECO:0000313" key="2">
    <source>
        <dbReference type="EMBL" id="QCD54134.1"/>
    </source>
</evidence>
<dbReference type="AlphaFoldDB" id="A0A6G5R8B8"/>
<reference evidence="2 3" key="1">
    <citation type="submission" date="2017-06" db="EMBL/GenBank/DDBJ databases">
        <title>Complete Genome Sequence of Streptomyces hawaiiensis NRRL 15010 and insights into acyldepsipeptides biosynthesis.</title>
        <authorList>
            <person name="Mariita R.M."/>
            <person name="Sello J.K."/>
        </authorList>
    </citation>
    <scope>NUCLEOTIDE SEQUENCE [LARGE SCALE GENOMIC DNA]</scope>
    <source>
        <strain evidence="2 3">ATCC 12236</strain>
    </source>
</reference>